<dbReference type="PROSITE" id="PS51318">
    <property type="entry name" value="TAT"/>
    <property type="match status" value="1"/>
</dbReference>
<dbReference type="Pfam" id="PF01261">
    <property type="entry name" value="AP_endonuc_2"/>
    <property type="match status" value="1"/>
</dbReference>
<keyword evidence="3" id="KW-0413">Isomerase</keyword>
<comment type="caution">
    <text evidence="3">The sequence shown here is derived from an EMBL/GenBank/DDBJ whole genome shotgun (WGS) entry which is preliminary data.</text>
</comment>
<dbReference type="Gene3D" id="3.20.20.150">
    <property type="entry name" value="Divalent-metal-dependent TIM barrel enzymes"/>
    <property type="match status" value="1"/>
</dbReference>
<proteinExistence type="predicted"/>
<feature type="domain" description="Xylose isomerase-like TIM barrel" evidence="2">
    <location>
        <begin position="58"/>
        <end position="295"/>
    </location>
</feature>
<dbReference type="GO" id="GO:0016853">
    <property type="term" value="F:isomerase activity"/>
    <property type="evidence" value="ECO:0007669"/>
    <property type="project" value="UniProtKB-KW"/>
</dbReference>
<keyword evidence="1" id="KW-0732">Signal</keyword>
<dbReference type="InterPro" id="IPR036237">
    <property type="entry name" value="Xyl_isomerase-like_sf"/>
</dbReference>
<dbReference type="OrthoDB" id="9798407at2"/>
<protein>
    <submittedName>
        <fullName evidence="3">Sugar phosphate isomerase/epimerase</fullName>
    </submittedName>
</protein>
<dbReference type="InterPro" id="IPR006311">
    <property type="entry name" value="TAT_signal"/>
</dbReference>
<evidence type="ECO:0000313" key="4">
    <source>
        <dbReference type="Proteomes" id="UP000240971"/>
    </source>
</evidence>
<keyword evidence="4" id="KW-1185">Reference proteome</keyword>
<dbReference type="SUPFAM" id="SSF51658">
    <property type="entry name" value="Xylose isomerase-like"/>
    <property type="match status" value="1"/>
</dbReference>
<dbReference type="Proteomes" id="UP000240971">
    <property type="component" value="Unassembled WGS sequence"/>
</dbReference>
<dbReference type="InterPro" id="IPR013022">
    <property type="entry name" value="Xyl_isomerase-like_TIM-brl"/>
</dbReference>
<dbReference type="InterPro" id="IPR050312">
    <property type="entry name" value="IolE/XylAMocC-like"/>
</dbReference>
<organism evidence="3 4">
    <name type="scientific">Chitinophaga niastensis</name>
    <dbReference type="NCBI Taxonomy" id="536980"/>
    <lineage>
        <taxon>Bacteria</taxon>
        <taxon>Pseudomonadati</taxon>
        <taxon>Bacteroidota</taxon>
        <taxon>Chitinophagia</taxon>
        <taxon>Chitinophagales</taxon>
        <taxon>Chitinophagaceae</taxon>
        <taxon>Chitinophaga</taxon>
    </lineage>
</organism>
<feature type="signal peptide" evidence="1">
    <location>
        <begin position="1"/>
        <end position="27"/>
    </location>
</feature>
<name>A0A2P8HNK7_CHINA</name>
<gene>
    <name evidence="3" type="ORF">CLV51_102670</name>
</gene>
<evidence type="ECO:0000259" key="2">
    <source>
        <dbReference type="Pfam" id="PF01261"/>
    </source>
</evidence>
<evidence type="ECO:0000313" key="3">
    <source>
        <dbReference type="EMBL" id="PSL47810.1"/>
    </source>
</evidence>
<accession>A0A2P8HNK7</accession>
<feature type="chain" id="PRO_5015153435" evidence="1">
    <location>
        <begin position="28"/>
        <end position="325"/>
    </location>
</feature>
<dbReference type="RefSeq" id="WP_106528236.1">
    <property type="nucleotide sequence ID" value="NZ_PYAW01000002.1"/>
</dbReference>
<sequence length="325" mass="36184">MQNSRRSFLQHAGLLTAGMMLPGSIFAQSKNNALPKKIGLQLYTLRDQLDKDVKGTIAKVAGIGYNEVETFYGYQGAGDKGEFWGLKPKALKALLKQHHLTTPSGHYQLNDYLTQGNGNADALKPQIELAAELGQQYFIVPVLPLSLWDKKLTADDYKYMAAQLNKAGEQCKKSNLHIGYHNHYWEFKKLADTNGTGYDILLKETDPSLVSFELDLFWAVKSGYDPVSLFEEAPGRFVSWHVKDMDKNNTASLTAAGTEDKTSMQLLSSATFAEVGTGSIDFRKIFAKAKLAGVKHLFVEQDKITIDPFESVKKSYGYVKNVLLK</sequence>
<dbReference type="EMBL" id="PYAW01000002">
    <property type="protein sequence ID" value="PSL47810.1"/>
    <property type="molecule type" value="Genomic_DNA"/>
</dbReference>
<dbReference type="PANTHER" id="PTHR12110">
    <property type="entry name" value="HYDROXYPYRUVATE ISOMERASE"/>
    <property type="match status" value="1"/>
</dbReference>
<evidence type="ECO:0000256" key="1">
    <source>
        <dbReference type="SAM" id="SignalP"/>
    </source>
</evidence>
<dbReference type="PANTHER" id="PTHR12110:SF41">
    <property type="entry name" value="INOSOSE DEHYDRATASE"/>
    <property type="match status" value="1"/>
</dbReference>
<dbReference type="AlphaFoldDB" id="A0A2P8HNK7"/>
<reference evidence="3 4" key="1">
    <citation type="submission" date="2018-03" db="EMBL/GenBank/DDBJ databases">
        <title>Genomic Encyclopedia of Archaeal and Bacterial Type Strains, Phase II (KMG-II): from individual species to whole genera.</title>
        <authorList>
            <person name="Goeker M."/>
        </authorList>
    </citation>
    <scope>NUCLEOTIDE SEQUENCE [LARGE SCALE GENOMIC DNA]</scope>
    <source>
        <strain evidence="3 4">DSM 24859</strain>
    </source>
</reference>